<dbReference type="PROSITE" id="PS50111">
    <property type="entry name" value="CHEMOTAXIS_TRANSDUC_2"/>
    <property type="match status" value="1"/>
</dbReference>
<sequence length="607" mass="64936">MRRPTVRTSLIVINLAFALIFLTFASFSLSSIRQVNQDTTAIAKNWLPSVFVVRNMQYQLQKMKFAYANHIMSISDEAIASAEKQVSFQKQELGNAIEAYRALISSSREKQLLDLIQKGAAEYAKAAEPMLERSRRNDNDAAKVIFYQNMEPIVENVEKEAGELLSINVSGSDASYESSKSTYSTILWSTWALVALVLTVVVGAIAYVAIQISRPIKTITSSMTGLAAGDTDSAIPYADRRDEIGSMAGAVEVFRQTALAKIKADEDMENNRSLTETERQRREQIDHARAAAMAKATHGLAASLKRVASGDLTIQISEPFDADFEALRNDFNSAVAQLCRTLGKVAGSTVNIDAGSSEIANSANDLAKRTEQQAAALEQTAAALDEITANVASSSKRADEARNVATQANASATNSSEIVRQTVQAMSRIEQSSNQISSIIGVIDEIAFQTNLLALNAGVEAARAGEAGKGFAVVAQEVRELAQRSAQAAKEIKALIQTSSGEVATGVDLVSKTGDALRQIGELVVAMNQHVDAIAVSSREQSLGLAEINTAVNSLDQTTQQNAAMVEEASAASAALANESAALQELISQFNVSAPATERAYALRKTG</sequence>
<feature type="domain" description="HAMP" evidence="7">
    <location>
        <begin position="291"/>
        <end position="343"/>
    </location>
</feature>
<keyword evidence="5" id="KW-1133">Transmembrane helix</keyword>
<evidence type="ECO:0000259" key="6">
    <source>
        <dbReference type="PROSITE" id="PS50111"/>
    </source>
</evidence>
<dbReference type="PANTHER" id="PTHR43531">
    <property type="entry name" value="PROTEIN ICFG"/>
    <property type="match status" value="1"/>
</dbReference>
<dbReference type="PANTHER" id="PTHR43531:SF11">
    <property type="entry name" value="METHYL-ACCEPTING CHEMOTAXIS PROTEIN 3"/>
    <property type="match status" value="1"/>
</dbReference>
<evidence type="ECO:0000256" key="1">
    <source>
        <dbReference type="ARBA" id="ARBA00022500"/>
    </source>
</evidence>
<evidence type="ECO:0000256" key="2">
    <source>
        <dbReference type="ARBA" id="ARBA00029447"/>
    </source>
</evidence>
<dbReference type="Gene3D" id="1.10.8.500">
    <property type="entry name" value="HAMP domain in histidine kinase"/>
    <property type="match status" value="1"/>
</dbReference>
<evidence type="ECO:0000256" key="3">
    <source>
        <dbReference type="PROSITE-ProRule" id="PRU00284"/>
    </source>
</evidence>
<evidence type="ECO:0000259" key="7">
    <source>
        <dbReference type="PROSITE" id="PS50885"/>
    </source>
</evidence>
<feature type="transmembrane region" description="Helical" evidence="5">
    <location>
        <begin position="186"/>
        <end position="210"/>
    </location>
</feature>
<dbReference type="SMART" id="SM00283">
    <property type="entry name" value="MA"/>
    <property type="match status" value="1"/>
</dbReference>
<comment type="caution">
    <text evidence="8">The sequence shown here is derived from an EMBL/GenBank/DDBJ whole genome shotgun (WGS) entry which is preliminary data.</text>
</comment>
<keyword evidence="9" id="KW-1185">Reference proteome</keyword>
<feature type="domain" description="Methyl-accepting transducer" evidence="6">
    <location>
        <begin position="348"/>
        <end position="577"/>
    </location>
</feature>
<dbReference type="RefSeq" id="WP_222140240.1">
    <property type="nucleotide sequence ID" value="NZ_JAILYJ010000010.1"/>
</dbReference>
<evidence type="ECO:0000313" key="8">
    <source>
        <dbReference type="EMBL" id="MBY4630986.1"/>
    </source>
</evidence>
<feature type="domain" description="HAMP" evidence="7">
    <location>
        <begin position="210"/>
        <end position="263"/>
    </location>
</feature>
<dbReference type="EMBL" id="JAILYJ010000010">
    <property type="protein sequence ID" value="MBY4630986.1"/>
    <property type="molecule type" value="Genomic_DNA"/>
</dbReference>
<dbReference type="SUPFAM" id="SSF158472">
    <property type="entry name" value="HAMP domain-like"/>
    <property type="match status" value="1"/>
</dbReference>
<keyword evidence="4" id="KW-0175">Coiled coil</keyword>
<keyword evidence="1" id="KW-0145">Chemotaxis</keyword>
<dbReference type="Proteomes" id="UP000733858">
    <property type="component" value="Unassembled WGS sequence"/>
</dbReference>
<dbReference type="Pfam" id="PF00015">
    <property type="entry name" value="MCPsignal"/>
    <property type="match status" value="1"/>
</dbReference>
<dbReference type="CDD" id="cd06225">
    <property type="entry name" value="HAMP"/>
    <property type="match status" value="1"/>
</dbReference>
<evidence type="ECO:0000256" key="5">
    <source>
        <dbReference type="SAM" id="Phobius"/>
    </source>
</evidence>
<protein>
    <submittedName>
        <fullName evidence="8">Methyl-accepting chemotaxis protein</fullName>
    </submittedName>
</protein>
<proteinExistence type="inferred from homology"/>
<evidence type="ECO:0000313" key="9">
    <source>
        <dbReference type="Proteomes" id="UP000733858"/>
    </source>
</evidence>
<dbReference type="PROSITE" id="PS50885">
    <property type="entry name" value="HAMP"/>
    <property type="match status" value="2"/>
</dbReference>
<gene>
    <name evidence="8" type="ORF">K6M89_17000</name>
</gene>
<dbReference type="Gene3D" id="1.10.287.950">
    <property type="entry name" value="Methyl-accepting chemotaxis protein"/>
    <property type="match status" value="1"/>
</dbReference>
<dbReference type="Pfam" id="PF12729">
    <property type="entry name" value="4HB_MCP_1"/>
    <property type="match status" value="1"/>
</dbReference>
<dbReference type="InterPro" id="IPR024478">
    <property type="entry name" value="HlyB_4HB_MCP"/>
</dbReference>
<accession>A0ABS7M491</accession>
<dbReference type="SUPFAM" id="SSF58104">
    <property type="entry name" value="Methyl-accepting chemotaxis protein (MCP) signaling domain"/>
    <property type="match status" value="1"/>
</dbReference>
<keyword evidence="5" id="KW-0472">Membrane</keyword>
<reference evidence="8 9" key="1">
    <citation type="submission" date="2021-08" db="EMBL/GenBank/DDBJ databases">
        <title>Rhizobium croatiense sp. nov. and Rhizobium redzepovicii sp. nov., two new species isolated from nodules of Phaseolus vulgaris in Croatia.</title>
        <authorList>
            <person name="Rajnovic I."/>
            <person name="Ramirez-Bahena M.H."/>
            <person name="Kajic S."/>
            <person name="Igual M.J."/>
            <person name="Peix A."/>
            <person name="Velazquez E."/>
            <person name="Sikora S."/>
        </authorList>
    </citation>
    <scope>NUCLEOTIDE SEQUENCE [LARGE SCALE GENOMIC DNA]</scope>
    <source>
        <strain evidence="8 9">13T</strain>
    </source>
</reference>
<keyword evidence="5" id="KW-0812">Transmembrane</keyword>
<keyword evidence="3" id="KW-0807">Transducer</keyword>
<name>A0ABS7M491_9HYPH</name>
<dbReference type="InterPro" id="IPR003660">
    <property type="entry name" value="HAMP_dom"/>
</dbReference>
<dbReference type="SMART" id="SM00304">
    <property type="entry name" value="HAMP"/>
    <property type="match status" value="2"/>
</dbReference>
<comment type="similarity">
    <text evidence="2">Belongs to the methyl-accepting chemotaxis (MCP) protein family.</text>
</comment>
<evidence type="ECO:0000256" key="4">
    <source>
        <dbReference type="SAM" id="Coils"/>
    </source>
</evidence>
<dbReference type="InterPro" id="IPR051310">
    <property type="entry name" value="MCP_chemotaxis"/>
</dbReference>
<dbReference type="Pfam" id="PF00672">
    <property type="entry name" value="HAMP"/>
    <property type="match status" value="1"/>
</dbReference>
<dbReference type="InterPro" id="IPR004089">
    <property type="entry name" value="MCPsignal_dom"/>
</dbReference>
<organism evidence="8 9">
    <name type="scientific">Rhizobium croatiense</name>
    <dbReference type="NCBI Taxonomy" id="2867516"/>
    <lineage>
        <taxon>Bacteria</taxon>
        <taxon>Pseudomonadati</taxon>
        <taxon>Pseudomonadota</taxon>
        <taxon>Alphaproteobacteria</taxon>
        <taxon>Hyphomicrobiales</taxon>
        <taxon>Rhizobiaceae</taxon>
        <taxon>Rhizobium/Agrobacterium group</taxon>
        <taxon>Rhizobium</taxon>
    </lineage>
</organism>
<feature type="coiled-coil region" evidence="4">
    <location>
        <begin position="360"/>
        <end position="387"/>
    </location>
</feature>
<dbReference type="CDD" id="cd11386">
    <property type="entry name" value="MCP_signal"/>
    <property type="match status" value="1"/>
</dbReference>